<comment type="caution">
    <text evidence="1">The sequence shown here is derived from an EMBL/GenBank/DDBJ whole genome shotgun (WGS) entry which is preliminary data.</text>
</comment>
<dbReference type="EMBL" id="MU273473">
    <property type="protein sequence ID" value="KAI0036316.1"/>
    <property type="molecule type" value="Genomic_DNA"/>
</dbReference>
<name>A0ACB8QYI4_9AGAM</name>
<accession>A0ACB8QYI4</accession>
<dbReference type="Proteomes" id="UP000814128">
    <property type="component" value="Unassembled WGS sequence"/>
</dbReference>
<proteinExistence type="predicted"/>
<keyword evidence="2" id="KW-1185">Reference proteome</keyword>
<organism evidence="1 2">
    <name type="scientific">Vararia minispora EC-137</name>
    <dbReference type="NCBI Taxonomy" id="1314806"/>
    <lineage>
        <taxon>Eukaryota</taxon>
        <taxon>Fungi</taxon>
        <taxon>Dikarya</taxon>
        <taxon>Basidiomycota</taxon>
        <taxon>Agaricomycotina</taxon>
        <taxon>Agaricomycetes</taxon>
        <taxon>Russulales</taxon>
        <taxon>Lachnocladiaceae</taxon>
        <taxon>Vararia</taxon>
    </lineage>
</organism>
<reference evidence="1" key="1">
    <citation type="submission" date="2021-02" db="EMBL/GenBank/DDBJ databases">
        <authorList>
            <consortium name="DOE Joint Genome Institute"/>
            <person name="Ahrendt S."/>
            <person name="Looney B.P."/>
            <person name="Miyauchi S."/>
            <person name="Morin E."/>
            <person name="Drula E."/>
            <person name="Courty P.E."/>
            <person name="Chicoki N."/>
            <person name="Fauchery L."/>
            <person name="Kohler A."/>
            <person name="Kuo A."/>
            <person name="Labutti K."/>
            <person name="Pangilinan J."/>
            <person name="Lipzen A."/>
            <person name="Riley R."/>
            <person name="Andreopoulos W."/>
            <person name="He G."/>
            <person name="Johnson J."/>
            <person name="Barry K.W."/>
            <person name="Grigoriev I.V."/>
            <person name="Nagy L."/>
            <person name="Hibbett D."/>
            <person name="Henrissat B."/>
            <person name="Matheny P.B."/>
            <person name="Labbe J."/>
            <person name="Martin F."/>
        </authorList>
    </citation>
    <scope>NUCLEOTIDE SEQUENCE</scope>
    <source>
        <strain evidence="1">EC-137</strain>
    </source>
</reference>
<gene>
    <name evidence="1" type="ORF">K488DRAFT_41385</name>
</gene>
<evidence type="ECO:0000313" key="2">
    <source>
        <dbReference type="Proteomes" id="UP000814128"/>
    </source>
</evidence>
<reference evidence="1" key="2">
    <citation type="journal article" date="2022" name="New Phytol.">
        <title>Evolutionary transition to the ectomycorrhizal habit in the genomes of a hyperdiverse lineage of mushroom-forming fungi.</title>
        <authorList>
            <person name="Looney B."/>
            <person name="Miyauchi S."/>
            <person name="Morin E."/>
            <person name="Drula E."/>
            <person name="Courty P.E."/>
            <person name="Kohler A."/>
            <person name="Kuo A."/>
            <person name="LaButti K."/>
            <person name="Pangilinan J."/>
            <person name="Lipzen A."/>
            <person name="Riley R."/>
            <person name="Andreopoulos W."/>
            <person name="He G."/>
            <person name="Johnson J."/>
            <person name="Nolan M."/>
            <person name="Tritt A."/>
            <person name="Barry K.W."/>
            <person name="Grigoriev I.V."/>
            <person name="Nagy L.G."/>
            <person name="Hibbett D."/>
            <person name="Henrissat B."/>
            <person name="Matheny P.B."/>
            <person name="Labbe J."/>
            <person name="Martin F.M."/>
        </authorList>
    </citation>
    <scope>NUCLEOTIDE SEQUENCE</scope>
    <source>
        <strain evidence="1">EC-137</strain>
    </source>
</reference>
<protein>
    <submittedName>
        <fullName evidence="1">Cytochrome P450</fullName>
    </submittedName>
</protein>
<sequence length="508" mass="57836">MAILSFVFSNVWAFSGSFLALYFGINAFYQLFFSPLRHIPGPWYAVVSEFWITTHVFRFRQCRAVQELFEQYGPIVRYAPNKVAYCDAASNNRIYMNSRFAKSPFYKGLICNDNDHAMTCLPHTEHAPRRKAFSSHYTAANVAFFQPEMHKSVLEVVEILESINGKRSVDCLHHFREMLVDVICSASFSYDAGAVRGRAEGKENHFLVRAVDDFPKRGILRSMTPNWMWELLGEIPNDRWKLMYNSDGILAKFIKERVADMRAQMQDGKLQEVEKMPLVQRLLEYRLPSGEPLAEKHIIAEHIGHFVAGVDTSSTAISYTLWELSRRPDIIRKLRAEIDSVMHDPKTIPDISVLNSLSYLTAVIKETLRVYGSAPSLLERVVPSEGIDLLGCKVAPDTIIATQSWSLHRNADVFPSPDTYLPDRWIDADADSLKEMDAHMMPFGIGLRICGGMQFAYQDLRIVLATIARNFDISVPPETPDRSMALRDAFVAFPAWGCCRLVFTPRRS</sequence>
<evidence type="ECO:0000313" key="1">
    <source>
        <dbReference type="EMBL" id="KAI0036316.1"/>
    </source>
</evidence>